<evidence type="ECO:0000313" key="2">
    <source>
        <dbReference type="Proteomes" id="UP001175271"/>
    </source>
</evidence>
<proteinExistence type="predicted"/>
<comment type="caution">
    <text evidence="1">The sequence shown here is derived from an EMBL/GenBank/DDBJ whole genome shotgun (WGS) entry which is preliminary data.</text>
</comment>
<dbReference type="Proteomes" id="UP001175271">
    <property type="component" value="Unassembled WGS sequence"/>
</dbReference>
<organism evidence="1 2">
    <name type="scientific">Steinernema hermaphroditum</name>
    <dbReference type="NCBI Taxonomy" id="289476"/>
    <lineage>
        <taxon>Eukaryota</taxon>
        <taxon>Metazoa</taxon>
        <taxon>Ecdysozoa</taxon>
        <taxon>Nematoda</taxon>
        <taxon>Chromadorea</taxon>
        <taxon>Rhabditida</taxon>
        <taxon>Tylenchina</taxon>
        <taxon>Panagrolaimomorpha</taxon>
        <taxon>Strongyloidoidea</taxon>
        <taxon>Steinernematidae</taxon>
        <taxon>Steinernema</taxon>
    </lineage>
</organism>
<evidence type="ECO:0000313" key="1">
    <source>
        <dbReference type="EMBL" id="KAK0422643.1"/>
    </source>
</evidence>
<dbReference type="AlphaFoldDB" id="A0AA39M6J1"/>
<gene>
    <name evidence="1" type="ORF">QR680_007694</name>
</gene>
<keyword evidence="2" id="KW-1185">Reference proteome</keyword>
<protein>
    <submittedName>
        <fullName evidence="1">Uncharacterized protein</fullName>
    </submittedName>
</protein>
<sequence>MSEIFFKQALVEVDRYVDEKTVPPVAIGVFYPSVKYHLEGTEVEASAVLHFDLYALCGCAQKEAQKEILEALVTMPRATDAQIYNVLQGGGLQYELPGKLRSLLELQRSAILWKERKNPCDYI</sequence>
<accession>A0AA39M6J1</accession>
<name>A0AA39M6J1_9BILA</name>
<reference evidence="1" key="1">
    <citation type="submission" date="2023-06" db="EMBL/GenBank/DDBJ databases">
        <title>Genomic analysis of the entomopathogenic nematode Steinernema hermaphroditum.</title>
        <authorList>
            <person name="Schwarz E.M."/>
            <person name="Heppert J.K."/>
            <person name="Baniya A."/>
            <person name="Schwartz H.T."/>
            <person name="Tan C.-H."/>
            <person name="Antoshechkin I."/>
            <person name="Sternberg P.W."/>
            <person name="Goodrich-Blair H."/>
            <person name="Dillman A.R."/>
        </authorList>
    </citation>
    <scope>NUCLEOTIDE SEQUENCE</scope>
    <source>
        <strain evidence="1">PS9179</strain>
        <tissue evidence="1">Whole animal</tissue>
    </source>
</reference>
<dbReference type="EMBL" id="JAUCMV010000001">
    <property type="protein sequence ID" value="KAK0422643.1"/>
    <property type="molecule type" value="Genomic_DNA"/>
</dbReference>